<comment type="caution">
    <text evidence="3">The sequence shown here is derived from an EMBL/GenBank/DDBJ whole genome shotgun (WGS) entry which is preliminary data.</text>
</comment>
<dbReference type="Proteomes" id="UP001515480">
    <property type="component" value="Unassembled WGS sequence"/>
</dbReference>
<name>A0AB34K2L4_PRYPA</name>
<dbReference type="InterPro" id="IPR052768">
    <property type="entry name" value="RBM25"/>
</dbReference>
<keyword evidence="1" id="KW-1133">Transmembrane helix</keyword>
<feature type="transmembrane region" description="Helical" evidence="1">
    <location>
        <begin position="12"/>
        <end position="30"/>
    </location>
</feature>
<evidence type="ECO:0000256" key="1">
    <source>
        <dbReference type="SAM" id="Phobius"/>
    </source>
</evidence>
<feature type="domain" description="PWI" evidence="2">
    <location>
        <begin position="113"/>
        <end position="202"/>
    </location>
</feature>
<gene>
    <name evidence="3" type="ORF">AB1Y20_016027</name>
</gene>
<keyword evidence="1" id="KW-0472">Membrane</keyword>
<sequence>MARQQPDWAGPFWNMIVLLLQPVLLVYSWLERIYHRVRPRGHGRSPGDMPASLKKKMEDAATVGCREGPSLPSSMRHRALPTSGVEFMNAAAAYASGARAKGSLTDAVPAVRDELYGRYLDYEKMARGRVIQEKIAPWVEKQVIENFGESVPRLVNMVCSKIVQRQPAQAIEAELMRVLDEDGITLTVRLWTLLHYEINQVQ</sequence>
<dbReference type="SMART" id="SM00311">
    <property type="entry name" value="PWI"/>
    <property type="match status" value="1"/>
</dbReference>
<dbReference type="PROSITE" id="PS51025">
    <property type="entry name" value="PWI"/>
    <property type="match status" value="1"/>
</dbReference>
<dbReference type="Gene3D" id="1.20.1390.10">
    <property type="entry name" value="PWI domain"/>
    <property type="match status" value="1"/>
</dbReference>
<keyword evidence="1" id="KW-0812">Transmembrane</keyword>
<accession>A0AB34K2L4</accession>
<evidence type="ECO:0000313" key="4">
    <source>
        <dbReference type="Proteomes" id="UP001515480"/>
    </source>
</evidence>
<protein>
    <recommendedName>
        <fullName evidence="2">PWI domain-containing protein</fullName>
    </recommendedName>
</protein>
<reference evidence="3 4" key="1">
    <citation type="journal article" date="2024" name="Science">
        <title>Giant polyketide synthase enzymes in the biosynthesis of giant marine polyether toxins.</title>
        <authorList>
            <person name="Fallon T.R."/>
            <person name="Shende V.V."/>
            <person name="Wierzbicki I.H."/>
            <person name="Pendleton A.L."/>
            <person name="Watervoot N.F."/>
            <person name="Auber R.P."/>
            <person name="Gonzalez D.J."/>
            <person name="Wisecaver J.H."/>
            <person name="Moore B.S."/>
        </authorList>
    </citation>
    <scope>NUCLEOTIDE SEQUENCE [LARGE SCALE GENOMIC DNA]</scope>
    <source>
        <strain evidence="3 4">12B1</strain>
    </source>
</reference>
<dbReference type="PANTHER" id="PTHR18806">
    <property type="entry name" value="RBM25 PROTEIN"/>
    <property type="match status" value="1"/>
</dbReference>
<dbReference type="InterPro" id="IPR002483">
    <property type="entry name" value="PWI_dom"/>
</dbReference>
<evidence type="ECO:0000313" key="3">
    <source>
        <dbReference type="EMBL" id="KAL1527357.1"/>
    </source>
</evidence>
<dbReference type="Pfam" id="PF01480">
    <property type="entry name" value="PWI"/>
    <property type="match status" value="1"/>
</dbReference>
<organism evidence="3 4">
    <name type="scientific">Prymnesium parvum</name>
    <name type="common">Toxic golden alga</name>
    <dbReference type="NCBI Taxonomy" id="97485"/>
    <lineage>
        <taxon>Eukaryota</taxon>
        <taxon>Haptista</taxon>
        <taxon>Haptophyta</taxon>
        <taxon>Prymnesiophyceae</taxon>
        <taxon>Prymnesiales</taxon>
        <taxon>Prymnesiaceae</taxon>
        <taxon>Prymnesium</taxon>
    </lineage>
</organism>
<proteinExistence type="predicted"/>
<keyword evidence="4" id="KW-1185">Reference proteome</keyword>
<evidence type="ECO:0000259" key="2">
    <source>
        <dbReference type="PROSITE" id="PS51025"/>
    </source>
</evidence>
<dbReference type="PANTHER" id="PTHR18806:SF4">
    <property type="entry name" value="RNA-BINDING PROTEIN 25"/>
    <property type="match status" value="1"/>
</dbReference>
<dbReference type="AlphaFoldDB" id="A0AB34K2L4"/>
<dbReference type="EMBL" id="JBGBPQ010000003">
    <property type="protein sequence ID" value="KAL1527357.1"/>
    <property type="molecule type" value="Genomic_DNA"/>
</dbReference>